<dbReference type="PANTHER" id="PTHR30349">
    <property type="entry name" value="PHAGE INTEGRASE-RELATED"/>
    <property type="match status" value="1"/>
</dbReference>
<dbReference type="InterPro" id="IPR002104">
    <property type="entry name" value="Integrase_catalytic"/>
</dbReference>
<evidence type="ECO:0000256" key="3">
    <source>
        <dbReference type="ARBA" id="ARBA00023125"/>
    </source>
</evidence>
<sequence length="377" mass="43696">MSRKLVASKKYKYVYKYKVKSGLKWCYRYKYYDDMGERHELPRFGFDSEKEAYSELIKVQADLLNKGTHRMESDKITVGDWLNRWLEAYQDEWAKTTYKTRAGMINNYAMPYLGKMKLTKLTVSSYKTNFIQPLLNSENLEAVTVDKYNNLMKIALNKAVKDGLIRKNPISEVKVKLPKAEEQKAYSSSQLQHSLNLIREKADDTVYTISLLLAYSGLRIGEAIGLKVLDINFKSNELTVSRTCDSNGVRPPKTLNSYRTIGIEPFVIDYIRKYIEKTKHMRRNGFIFVNLKKECPLTYRALYRPFVDIIDSDNELQGGRFHTFRHSHATILLQNGATVNAVAKRLGDTPQTISKYYAHVLEEMNKEMVVSFSRAMT</sequence>
<dbReference type="EMBL" id="FOBL01000005">
    <property type="protein sequence ID" value="SEL62160.1"/>
    <property type="molecule type" value="Genomic_DNA"/>
</dbReference>
<dbReference type="Gene3D" id="1.10.443.10">
    <property type="entry name" value="Intergrase catalytic core"/>
    <property type="match status" value="1"/>
</dbReference>
<feature type="domain" description="Core-binding (CB)" evidence="7">
    <location>
        <begin position="76"/>
        <end position="160"/>
    </location>
</feature>
<dbReference type="OrthoDB" id="9803188at2"/>
<evidence type="ECO:0000256" key="1">
    <source>
        <dbReference type="ARBA" id="ARBA00008857"/>
    </source>
</evidence>
<dbReference type="InterPro" id="IPR011010">
    <property type="entry name" value="DNA_brk_join_enz"/>
</dbReference>
<keyword evidence="3 5" id="KW-0238">DNA-binding</keyword>
<gene>
    <name evidence="8" type="ORF">APU01nite_09680</name>
    <name evidence="9" type="ORF">SAMN04488100_10570</name>
</gene>
<dbReference type="GO" id="GO:0006310">
    <property type="term" value="P:DNA recombination"/>
    <property type="evidence" value="ECO:0007669"/>
    <property type="project" value="UniProtKB-KW"/>
</dbReference>
<evidence type="ECO:0000313" key="11">
    <source>
        <dbReference type="Proteomes" id="UP000321425"/>
    </source>
</evidence>
<dbReference type="EMBL" id="BJUX01000008">
    <property type="protein sequence ID" value="GEK88929.1"/>
    <property type="molecule type" value="Genomic_DNA"/>
</dbReference>
<dbReference type="Pfam" id="PF00589">
    <property type="entry name" value="Phage_integrase"/>
    <property type="match status" value="1"/>
</dbReference>
<dbReference type="Gene3D" id="1.10.150.130">
    <property type="match status" value="1"/>
</dbReference>
<dbReference type="InterPro" id="IPR010998">
    <property type="entry name" value="Integrase_recombinase_N"/>
</dbReference>
<dbReference type="PROSITE" id="PS51898">
    <property type="entry name" value="TYR_RECOMBINASE"/>
    <property type="match status" value="1"/>
</dbReference>
<evidence type="ECO:0000313" key="8">
    <source>
        <dbReference type="EMBL" id="GEK88929.1"/>
    </source>
</evidence>
<dbReference type="InterPro" id="IPR050090">
    <property type="entry name" value="Tyrosine_recombinase_XerCD"/>
</dbReference>
<evidence type="ECO:0000256" key="5">
    <source>
        <dbReference type="PROSITE-ProRule" id="PRU01248"/>
    </source>
</evidence>
<evidence type="ECO:0000259" key="6">
    <source>
        <dbReference type="PROSITE" id="PS51898"/>
    </source>
</evidence>
<dbReference type="InterPro" id="IPR013762">
    <property type="entry name" value="Integrase-like_cat_sf"/>
</dbReference>
<dbReference type="Pfam" id="PF14659">
    <property type="entry name" value="Phage_int_SAM_3"/>
    <property type="match status" value="1"/>
</dbReference>
<reference evidence="9 10" key="1">
    <citation type="submission" date="2016-10" db="EMBL/GenBank/DDBJ databases">
        <authorList>
            <person name="de Groot N.N."/>
        </authorList>
    </citation>
    <scope>NUCLEOTIDE SEQUENCE [LARGE SCALE GENOMIC DNA]</scope>
    <source>
        <strain evidence="9 10">DSM 19182</strain>
    </source>
</reference>
<evidence type="ECO:0000313" key="10">
    <source>
        <dbReference type="Proteomes" id="UP000198548"/>
    </source>
</evidence>
<keyword evidence="4" id="KW-0233">DNA recombination</keyword>
<evidence type="ECO:0000313" key="9">
    <source>
        <dbReference type="EMBL" id="SEL62160.1"/>
    </source>
</evidence>
<evidence type="ECO:0000256" key="4">
    <source>
        <dbReference type="ARBA" id="ARBA00023172"/>
    </source>
</evidence>
<dbReference type="GO" id="GO:0003677">
    <property type="term" value="F:DNA binding"/>
    <property type="evidence" value="ECO:0007669"/>
    <property type="project" value="UniProtKB-UniRule"/>
</dbReference>
<feature type="domain" description="Tyr recombinase" evidence="6">
    <location>
        <begin position="181"/>
        <end position="370"/>
    </location>
</feature>
<evidence type="ECO:0000259" key="7">
    <source>
        <dbReference type="PROSITE" id="PS51900"/>
    </source>
</evidence>
<dbReference type="Proteomes" id="UP000321425">
    <property type="component" value="Unassembled WGS sequence"/>
</dbReference>
<dbReference type="Proteomes" id="UP000198548">
    <property type="component" value="Unassembled WGS sequence"/>
</dbReference>
<dbReference type="PANTHER" id="PTHR30349:SF64">
    <property type="entry name" value="PROPHAGE INTEGRASE INTD-RELATED"/>
    <property type="match status" value="1"/>
</dbReference>
<proteinExistence type="inferred from homology"/>
<dbReference type="AlphaFoldDB" id="A0A1H7RPD3"/>
<keyword evidence="2" id="KW-0229">DNA integration</keyword>
<dbReference type="RefSeq" id="WP_091487030.1">
    <property type="nucleotide sequence ID" value="NZ_BJUX01000008.1"/>
</dbReference>
<dbReference type="InterPro" id="IPR044068">
    <property type="entry name" value="CB"/>
</dbReference>
<dbReference type="STRING" id="426703.SAMN04488100_10570"/>
<dbReference type="CDD" id="cd01189">
    <property type="entry name" value="INT_ICEBs1_C_like"/>
    <property type="match status" value="1"/>
</dbReference>
<keyword evidence="11" id="KW-1185">Reference proteome</keyword>
<dbReference type="PROSITE" id="PS51900">
    <property type="entry name" value="CB"/>
    <property type="match status" value="1"/>
</dbReference>
<dbReference type="GO" id="GO:0015074">
    <property type="term" value="P:DNA integration"/>
    <property type="evidence" value="ECO:0007669"/>
    <property type="project" value="UniProtKB-KW"/>
</dbReference>
<protein>
    <submittedName>
        <fullName evidence="9">Phage integrase, N-terminal SAM-like domain</fullName>
    </submittedName>
    <submittedName>
        <fullName evidence="8">Site-specific integrase</fullName>
    </submittedName>
</protein>
<dbReference type="InterPro" id="IPR004107">
    <property type="entry name" value="Integrase_SAM-like_N"/>
</dbReference>
<name>A0A1H7RPD3_9LACT</name>
<comment type="similarity">
    <text evidence="1">Belongs to the 'phage' integrase family.</text>
</comment>
<organism evidence="9 10">
    <name type="scientific">Alkalibacterium putridalgicola</name>
    <dbReference type="NCBI Taxonomy" id="426703"/>
    <lineage>
        <taxon>Bacteria</taxon>
        <taxon>Bacillati</taxon>
        <taxon>Bacillota</taxon>
        <taxon>Bacilli</taxon>
        <taxon>Lactobacillales</taxon>
        <taxon>Carnobacteriaceae</taxon>
        <taxon>Alkalibacterium</taxon>
    </lineage>
</organism>
<reference evidence="8 11" key="2">
    <citation type="submission" date="2019-07" db="EMBL/GenBank/DDBJ databases">
        <title>Whole genome shotgun sequence of Alkalibacterium putridalgicola NBRC 103243.</title>
        <authorList>
            <person name="Hosoyama A."/>
            <person name="Uohara A."/>
            <person name="Ohji S."/>
            <person name="Ichikawa N."/>
        </authorList>
    </citation>
    <scope>NUCLEOTIDE SEQUENCE [LARGE SCALE GENOMIC DNA]</scope>
    <source>
        <strain evidence="8 11">NBRC 103243</strain>
    </source>
</reference>
<evidence type="ECO:0000256" key="2">
    <source>
        <dbReference type="ARBA" id="ARBA00022908"/>
    </source>
</evidence>
<dbReference type="SUPFAM" id="SSF56349">
    <property type="entry name" value="DNA breaking-rejoining enzymes"/>
    <property type="match status" value="1"/>
</dbReference>
<accession>A0A1H7RPD3</accession>